<dbReference type="InterPro" id="IPR024983">
    <property type="entry name" value="CHAT_dom"/>
</dbReference>
<evidence type="ECO:0000313" key="3">
    <source>
        <dbReference type="Proteomes" id="UP000249794"/>
    </source>
</evidence>
<protein>
    <recommendedName>
        <fullName evidence="1">CHAT domain-containing protein</fullName>
    </recommendedName>
</protein>
<sequence length="207" mass="22475">PYAGIEVDLLQNAFPTTPFFGNDFSRSNTEPLFNDHSIVHLATHAALLIGSPLESFILFGNGDQLTLADLKNWRGRLRSVDLIVLSACETGTGSIKDANGEEILGFGYLMQDAGARAVISSLWPVSDGGTQELMTNFYEALKVSGMTKAKALQQAQIALITGNQIDASSGERFTFTPRNPENPEALPNSRLSHPYYWAPFILIGNGL</sequence>
<reference evidence="2 3" key="2">
    <citation type="submission" date="2018-06" db="EMBL/GenBank/DDBJ databases">
        <title>Metagenomic assembly of (sub)arctic Cyanobacteria and their associated microbiome from non-axenic cultures.</title>
        <authorList>
            <person name="Baurain D."/>
        </authorList>
    </citation>
    <scope>NUCLEOTIDE SEQUENCE [LARGE SCALE GENOMIC DNA]</scope>
    <source>
        <strain evidence="2">ULC027bin1</strain>
    </source>
</reference>
<accession>A0A2W4WK77</accession>
<organism evidence="2 3">
    <name type="scientific">Phormidesmis priestleyi</name>
    <dbReference type="NCBI Taxonomy" id="268141"/>
    <lineage>
        <taxon>Bacteria</taxon>
        <taxon>Bacillati</taxon>
        <taxon>Cyanobacteriota</taxon>
        <taxon>Cyanophyceae</taxon>
        <taxon>Leptolyngbyales</taxon>
        <taxon>Leptolyngbyaceae</taxon>
        <taxon>Phormidesmis</taxon>
    </lineage>
</organism>
<dbReference type="PANTHER" id="PTHR10098">
    <property type="entry name" value="RAPSYN-RELATED"/>
    <property type="match status" value="1"/>
</dbReference>
<evidence type="ECO:0000313" key="2">
    <source>
        <dbReference type="EMBL" id="PZO45514.1"/>
    </source>
</evidence>
<comment type="caution">
    <text evidence="2">The sequence shown here is derived from an EMBL/GenBank/DDBJ whole genome shotgun (WGS) entry which is preliminary data.</text>
</comment>
<dbReference type="Proteomes" id="UP000249794">
    <property type="component" value="Unassembled WGS sequence"/>
</dbReference>
<reference evidence="3" key="1">
    <citation type="submission" date="2018-04" db="EMBL/GenBank/DDBJ databases">
        <authorList>
            <person name="Cornet L."/>
        </authorList>
    </citation>
    <scope>NUCLEOTIDE SEQUENCE [LARGE SCALE GENOMIC DNA]</scope>
</reference>
<feature type="domain" description="CHAT" evidence="1">
    <location>
        <begin position="6"/>
        <end position="205"/>
    </location>
</feature>
<name>A0A2W4WK77_9CYAN</name>
<dbReference type="AlphaFoldDB" id="A0A2W4WK77"/>
<dbReference type="Pfam" id="PF12770">
    <property type="entry name" value="CHAT"/>
    <property type="match status" value="1"/>
</dbReference>
<proteinExistence type="predicted"/>
<feature type="non-terminal residue" evidence="2">
    <location>
        <position position="1"/>
    </location>
</feature>
<evidence type="ECO:0000259" key="1">
    <source>
        <dbReference type="Pfam" id="PF12770"/>
    </source>
</evidence>
<gene>
    <name evidence="2" type="ORF">DCF15_21470</name>
</gene>
<dbReference type="EMBL" id="QBMP01000354">
    <property type="protein sequence ID" value="PZO45514.1"/>
    <property type="molecule type" value="Genomic_DNA"/>
</dbReference>